<dbReference type="AlphaFoldDB" id="A0AAV4P5K6"/>
<evidence type="ECO:0000313" key="2">
    <source>
        <dbReference type="EMBL" id="GIX91031.1"/>
    </source>
</evidence>
<reference evidence="2 3" key="1">
    <citation type="submission" date="2021-06" db="EMBL/GenBank/DDBJ databases">
        <title>Caerostris extrusa draft genome.</title>
        <authorList>
            <person name="Kono N."/>
            <person name="Arakawa K."/>
        </authorList>
    </citation>
    <scope>NUCLEOTIDE SEQUENCE [LARGE SCALE GENOMIC DNA]</scope>
</reference>
<keyword evidence="1" id="KW-0732">Signal</keyword>
<name>A0AAV4P5K6_CAEEX</name>
<proteinExistence type="predicted"/>
<organism evidence="2 3">
    <name type="scientific">Caerostris extrusa</name>
    <name type="common">Bark spider</name>
    <name type="synonym">Caerostris bankana</name>
    <dbReference type="NCBI Taxonomy" id="172846"/>
    <lineage>
        <taxon>Eukaryota</taxon>
        <taxon>Metazoa</taxon>
        <taxon>Ecdysozoa</taxon>
        <taxon>Arthropoda</taxon>
        <taxon>Chelicerata</taxon>
        <taxon>Arachnida</taxon>
        <taxon>Araneae</taxon>
        <taxon>Araneomorphae</taxon>
        <taxon>Entelegynae</taxon>
        <taxon>Araneoidea</taxon>
        <taxon>Araneidae</taxon>
        <taxon>Caerostris</taxon>
    </lineage>
</organism>
<comment type="caution">
    <text evidence="2">The sequence shown here is derived from an EMBL/GenBank/DDBJ whole genome shotgun (WGS) entry which is preliminary data.</text>
</comment>
<evidence type="ECO:0000313" key="3">
    <source>
        <dbReference type="Proteomes" id="UP001054945"/>
    </source>
</evidence>
<sequence length="95" mass="10728">MPRWPWAKQLLSVCCTEVSSLWLKEKTALSNAQARVWKKLLSSSLTSLRALSNQEFLKSQPERYSGDAYLGPRRPDGSLVVIHQALVVSVAEQMR</sequence>
<dbReference type="Proteomes" id="UP001054945">
    <property type="component" value="Unassembled WGS sequence"/>
</dbReference>
<feature type="chain" id="PRO_5043573710" evidence="1">
    <location>
        <begin position="21"/>
        <end position="95"/>
    </location>
</feature>
<gene>
    <name evidence="2" type="ORF">CEXT_692881</name>
</gene>
<dbReference type="EMBL" id="BPLR01021548">
    <property type="protein sequence ID" value="GIX91031.1"/>
    <property type="molecule type" value="Genomic_DNA"/>
</dbReference>
<protein>
    <submittedName>
        <fullName evidence="2">Uncharacterized protein</fullName>
    </submittedName>
</protein>
<feature type="signal peptide" evidence="1">
    <location>
        <begin position="1"/>
        <end position="20"/>
    </location>
</feature>
<accession>A0AAV4P5K6</accession>
<keyword evidence="3" id="KW-1185">Reference proteome</keyword>
<evidence type="ECO:0000256" key="1">
    <source>
        <dbReference type="SAM" id="SignalP"/>
    </source>
</evidence>